<dbReference type="AlphaFoldDB" id="A0A4Q9MNS0"/>
<feature type="domain" description="HAM1-like C-terminal" evidence="2">
    <location>
        <begin position="686"/>
        <end position="829"/>
    </location>
</feature>
<dbReference type="Proteomes" id="UP000292957">
    <property type="component" value="Unassembled WGS sequence"/>
</dbReference>
<name>A0A4Q9MNS0_9APHY</name>
<gene>
    <name evidence="4" type="ORF">BD311DRAFT_269060</name>
</gene>
<evidence type="ECO:0000256" key="1">
    <source>
        <dbReference type="SAM" id="MobiDB-lite"/>
    </source>
</evidence>
<feature type="compositionally biased region" description="Basic and acidic residues" evidence="1">
    <location>
        <begin position="294"/>
        <end position="304"/>
    </location>
</feature>
<feature type="compositionally biased region" description="Basic and acidic residues" evidence="1">
    <location>
        <begin position="776"/>
        <end position="801"/>
    </location>
</feature>
<evidence type="ECO:0000259" key="3">
    <source>
        <dbReference type="Pfam" id="PF19343"/>
    </source>
</evidence>
<dbReference type="EMBL" id="ML143413">
    <property type="protein sequence ID" value="TBU29364.1"/>
    <property type="molecule type" value="Genomic_DNA"/>
</dbReference>
<dbReference type="InterPro" id="IPR045967">
    <property type="entry name" value="HAM1-like_N"/>
</dbReference>
<feature type="region of interest" description="Disordered" evidence="1">
    <location>
        <begin position="768"/>
        <end position="830"/>
    </location>
</feature>
<sequence length="830" mass="93651">MSLPQAQKDIANKPAANSVVDPVDKKTMAADVDRKLRFYGVVRAFSESRMPSNEQIDRFLKYCLEHSPVDTNDLSPEGRRLIQDTRDIIETARLMVQQKNADELFQNFIWHTRDVDVDQAKKDPNEVIPVDKEKAKGDGRQAVQHLRTLLSLVMTNAEVRKLLSDFSVIGRDILARTASKVADKARPDEERLRQIDDTAPRNQFVSEGGRVVSPDETPVLEARIPGTNTTVAQHPREELGHGAKVTTGNGETLSGAQAKDEAQRRANETTDRARAEGQRQADELNDTVNGDAVPSDREDAEAKKSGLMNKLRGYRDNLTDRIPQEHKDRANDHYDRAKGVLLDEYFPEERRDQFIYRGKKIIVECQNHKDYQESITWLLDFLEEYAAHGKTVAGHGKDSHQQLTSDPAVQQATTELRTLLERFANGLSLSIIGDAMQALYNDAQQDEDLRNWFRSVDAYVRKVLLEPGFVLEPKCNDDANSLRESGRQFYDEKYKGHFDNLFNAAGDWFRALGEDPLNKRFGEDWARLTKDLLFDSEGSLKFKPELWLDIRKVILPSIIDQIGYVPIPRIEYTDDALDLVIENLALSGRNLFPNVVSMEAHNYIRFSPYNAITDEQHHEFILTFGQIQADMRDVAFYFKKKSGFPKLSDSGLADVLLGGEGLTITAHIASADKDKSSVFKVKNVNVKVGTLKFSIRDSKHDVLYKTLRPLATGLVKKQLQKAIADAVKTGLEYIDGQLVGVRDRMAEAKADENKSQTQVLAEMFQRNKEQAGSVKSKGDEKGSHFKVVSRRDSALIPDKGHPAGWANRTQEREEAAQRGTDWRSDAFSVV</sequence>
<dbReference type="Pfam" id="PF19343">
    <property type="entry name" value="HAM1_N"/>
    <property type="match status" value="1"/>
</dbReference>
<evidence type="ECO:0000313" key="4">
    <source>
        <dbReference type="EMBL" id="TBU29364.1"/>
    </source>
</evidence>
<feature type="domain" description="HAM1-like N-terminal" evidence="3">
    <location>
        <begin position="15"/>
        <end position="674"/>
    </location>
</feature>
<dbReference type="PANTHER" id="PTHR31138:SF1">
    <property type="entry name" value="PDZ DOMAIN-CONTAINING PROTEIN"/>
    <property type="match status" value="1"/>
</dbReference>
<protein>
    <submittedName>
        <fullName evidence="4">Uncharacterized protein</fullName>
    </submittedName>
</protein>
<dbReference type="Gene3D" id="3.15.10.10">
    <property type="entry name" value="Bactericidal permeability-increasing protein, domain 1"/>
    <property type="match status" value="1"/>
</dbReference>
<reference evidence="4" key="1">
    <citation type="submission" date="2019-01" db="EMBL/GenBank/DDBJ databases">
        <title>Draft genome sequences of three monokaryotic isolates of the white-rot basidiomycete fungus Dichomitus squalens.</title>
        <authorList>
            <consortium name="DOE Joint Genome Institute"/>
            <person name="Lopez S.C."/>
            <person name="Andreopoulos B."/>
            <person name="Pangilinan J."/>
            <person name="Lipzen A."/>
            <person name="Riley R."/>
            <person name="Ahrendt S."/>
            <person name="Ng V."/>
            <person name="Barry K."/>
            <person name="Daum C."/>
            <person name="Grigoriev I.V."/>
            <person name="Hilden K.S."/>
            <person name="Makela M.R."/>
            <person name="de Vries R.P."/>
        </authorList>
    </citation>
    <scope>NUCLEOTIDE SEQUENCE [LARGE SCALE GENOMIC DNA]</scope>
    <source>
        <strain evidence="4">OM18370.1</strain>
    </source>
</reference>
<feature type="region of interest" description="Disordered" evidence="1">
    <location>
        <begin position="195"/>
        <end position="304"/>
    </location>
</feature>
<proteinExistence type="predicted"/>
<dbReference type="SUPFAM" id="SSF55394">
    <property type="entry name" value="Bactericidal permeability-increasing protein, BPI"/>
    <property type="match status" value="1"/>
</dbReference>
<dbReference type="GO" id="GO:0008289">
    <property type="term" value="F:lipid binding"/>
    <property type="evidence" value="ECO:0007669"/>
    <property type="project" value="InterPro"/>
</dbReference>
<dbReference type="OrthoDB" id="19394at2759"/>
<feature type="compositionally biased region" description="Polar residues" evidence="1">
    <location>
        <begin position="246"/>
        <end position="255"/>
    </location>
</feature>
<dbReference type="Pfam" id="PF14613">
    <property type="entry name" value="HAM1_C"/>
    <property type="match status" value="1"/>
</dbReference>
<feature type="compositionally biased region" description="Basic and acidic residues" evidence="1">
    <location>
        <begin position="809"/>
        <end position="824"/>
    </location>
</feature>
<accession>A0A4Q9MNS0</accession>
<organism evidence="4">
    <name type="scientific">Dichomitus squalens</name>
    <dbReference type="NCBI Taxonomy" id="114155"/>
    <lineage>
        <taxon>Eukaryota</taxon>
        <taxon>Fungi</taxon>
        <taxon>Dikarya</taxon>
        <taxon>Basidiomycota</taxon>
        <taxon>Agaricomycotina</taxon>
        <taxon>Agaricomycetes</taxon>
        <taxon>Polyporales</taxon>
        <taxon>Polyporaceae</taxon>
        <taxon>Dichomitus</taxon>
    </lineage>
</organism>
<dbReference type="InterPro" id="IPR017943">
    <property type="entry name" value="Bactericidal_perm-incr_a/b_dom"/>
</dbReference>
<dbReference type="PANTHER" id="PTHR31138">
    <property type="entry name" value="CHROMOSOME 19, WHOLE GENOME SHOTGUN SEQUENCE"/>
    <property type="match status" value="1"/>
</dbReference>
<feature type="compositionally biased region" description="Basic and acidic residues" evidence="1">
    <location>
        <begin position="258"/>
        <end position="282"/>
    </location>
</feature>
<dbReference type="InterPro" id="IPR027842">
    <property type="entry name" value="HAM1-like_C"/>
</dbReference>
<evidence type="ECO:0000259" key="2">
    <source>
        <dbReference type="Pfam" id="PF14613"/>
    </source>
</evidence>